<feature type="chain" id="PRO_5040396283" evidence="2">
    <location>
        <begin position="27"/>
        <end position="303"/>
    </location>
</feature>
<dbReference type="AlphaFoldDB" id="A0A9P8CCW0"/>
<evidence type="ECO:0000256" key="1">
    <source>
        <dbReference type="SAM" id="MobiDB-lite"/>
    </source>
</evidence>
<protein>
    <submittedName>
        <fullName evidence="3">Uncharacterized protein</fullName>
    </submittedName>
</protein>
<name>A0A9P8CCW0_9HELO</name>
<keyword evidence="4" id="KW-1185">Reference proteome</keyword>
<feature type="region of interest" description="Disordered" evidence="1">
    <location>
        <begin position="158"/>
        <end position="185"/>
    </location>
</feature>
<keyword evidence="2" id="KW-0732">Signal</keyword>
<proteinExistence type="predicted"/>
<reference evidence="3" key="1">
    <citation type="journal article" date="2021" name="IMA Fungus">
        <title>Genomic characterization of three marine fungi, including Emericellopsis atlantica sp. nov. with signatures of a generalist lifestyle and marine biomass degradation.</title>
        <authorList>
            <person name="Hagestad O.C."/>
            <person name="Hou L."/>
            <person name="Andersen J.H."/>
            <person name="Hansen E.H."/>
            <person name="Altermark B."/>
            <person name="Li C."/>
            <person name="Kuhnert E."/>
            <person name="Cox R.J."/>
            <person name="Crous P.W."/>
            <person name="Spatafora J.W."/>
            <person name="Lail K."/>
            <person name="Amirebrahimi M."/>
            <person name="Lipzen A."/>
            <person name="Pangilinan J."/>
            <person name="Andreopoulos W."/>
            <person name="Hayes R.D."/>
            <person name="Ng V."/>
            <person name="Grigoriev I.V."/>
            <person name="Jackson S.A."/>
            <person name="Sutton T.D.S."/>
            <person name="Dobson A.D.W."/>
            <person name="Rama T."/>
        </authorList>
    </citation>
    <scope>NUCLEOTIDE SEQUENCE</scope>
    <source>
        <strain evidence="3">TRa3180A</strain>
    </source>
</reference>
<evidence type="ECO:0000256" key="2">
    <source>
        <dbReference type="SAM" id="SignalP"/>
    </source>
</evidence>
<gene>
    <name evidence="3" type="ORF">BJ878DRAFT_483644</name>
</gene>
<feature type="signal peptide" evidence="2">
    <location>
        <begin position="1"/>
        <end position="26"/>
    </location>
</feature>
<comment type="caution">
    <text evidence="3">The sequence shown here is derived from an EMBL/GenBank/DDBJ whole genome shotgun (WGS) entry which is preliminary data.</text>
</comment>
<organism evidence="3 4">
    <name type="scientific">Calycina marina</name>
    <dbReference type="NCBI Taxonomy" id="1763456"/>
    <lineage>
        <taxon>Eukaryota</taxon>
        <taxon>Fungi</taxon>
        <taxon>Dikarya</taxon>
        <taxon>Ascomycota</taxon>
        <taxon>Pezizomycotina</taxon>
        <taxon>Leotiomycetes</taxon>
        <taxon>Helotiales</taxon>
        <taxon>Pezizellaceae</taxon>
        <taxon>Calycina</taxon>
    </lineage>
</organism>
<dbReference type="Proteomes" id="UP000887226">
    <property type="component" value="Unassembled WGS sequence"/>
</dbReference>
<sequence>MRFSTSSVVCAVALSASVANASIVNAAPINIEARGANGGMNTAVIGNAGNLASGVSGLINADGEIANGDNDMWTKLSGRDLSWVDAEIISARDFETREAKGGKNTAAIGKAGEFSSEVSGLVNTASEIVSGAKSFWDSIVNRRDESSAIDADFLSGLESREPKQHHGKGHKSDNKEHKGSKQARDAVDSLIAELDTRSPKGFTAAIGKAGNIANYANEAINVGTEVVDGAKSFWDQLTSRSASDEFISALATRSTAEDNFIDTLLNARGTTAEDSFIDSLISAREAEAKVHHQEHKSNKDHKD</sequence>
<dbReference type="EMBL" id="MU254378">
    <property type="protein sequence ID" value="KAG9240661.1"/>
    <property type="molecule type" value="Genomic_DNA"/>
</dbReference>
<evidence type="ECO:0000313" key="3">
    <source>
        <dbReference type="EMBL" id="KAG9240661.1"/>
    </source>
</evidence>
<evidence type="ECO:0000313" key="4">
    <source>
        <dbReference type="Proteomes" id="UP000887226"/>
    </source>
</evidence>
<accession>A0A9P8CCW0</accession>